<feature type="transmembrane region" description="Helical" evidence="13">
    <location>
        <begin position="236"/>
        <end position="260"/>
    </location>
</feature>
<evidence type="ECO:0000313" key="14">
    <source>
        <dbReference type="EMBL" id="NXW45070.1"/>
    </source>
</evidence>
<gene>
    <name evidence="14" type="primary">Tas2r40</name>
    <name evidence="14" type="ORF">NYCLEU_R01555</name>
</gene>
<dbReference type="PANTHER" id="PTHR11394:SF47">
    <property type="entry name" value="TASTE RECEPTOR TYPE 2 MEMBER 40"/>
    <property type="match status" value="1"/>
</dbReference>
<keyword evidence="5 12" id="KW-0812">Transmembrane</keyword>
<keyword evidence="3 12" id="KW-0919">Taste</keyword>
<keyword evidence="6 13" id="KW-1133">Transmembrane helix</keyword>
<sequence length="278" mass="31886">ILAVSSTSCIRRKILSSYDMIMIFLSLSRFFLQSCIMLHLFLSIFFKSFYREENTLRIFKAVFMFLNYCSFWFAAWLSVFYCTKVTSFTQSFFIWLKQRISSLMPWMLITSTLLSFAASLPFAWEVKNLHNNFTAPLTVTNSSERRDTMKNSLVLVILLCNAGIVLPLIVAVVSSILLISSLWIHTRQMQNNATGFRDPSAEAHVAAIKSVFSFLILYVTYFISLVLLLSKVFLPFSTEMAICTAVMAVCPGGHSMVLIWSNPKFRARILHYTNCRVR</sequence>
<evidence type="ECO:0000256" key="11">
    <source>
        <dbReference type="RuleBase" id="RU004423"/>
    </source>
</evidence>
<dbReference type="EMBL" id="VZZU01000864">
    <property type="protein sequence ID" value="NXW45070.1"/>
    <property type="molecule type" value="Genomic_DNA"/>
</dbReference>
<dbReference type="SUPFAM" id="SSF81321">
    <property type="entry name" value="Family A G protein-coupled receptor-like"/>
    <property type="match status" value="1"/>
</dbReference>
<dbReference type="Pfam" id="PF05296">
    <property type="entry name" value="TAS2R"/>
    <property type="match status" value="1"/>
</dbReference>
<reference evidence="14 15" key="1">
    <citation type="submission" date="2019-09" db="EMBL/GenBank/DDBJ databases">
        <title>Bird 10,000 Genomes (B10K) Project - Family phase.</title>
        <authorList>
            <person name="Zhang G."/>
        </authorList>
    </citation>
    <scope>NUCLEOTIDE SEQUENCE [LARGE SCALE GENOMIC DNA]</scope>
    <source>
        <strain evidence="14">B10K-DU-005-01</strain>
    </source>
</reference>
<evidence type="ECO:0000256" key="2">
    <source>
        <dbReference type="ARBA" id="ARBA00007376"/>
    </source>
</evidence>
<organism evidence="14 15">
    <name type="scientific">Nyctiprogne leucopyga</name>
    <dbReference type="NCBI Taxonomy" id="382315"/>
    <lineage>
        <taxon>Eukaryota</taxon>
        <taxon>Metazoa</taxon>
        <taxon>Chordata</taxon>
        <taxon>Craniata</taxon>
        <taxon>Vertebrata</taxon>
        <taxon>Euteleostomi</taxon>
        <taxon>Archelosauria</taxon>
        <taxon>Archosauria</taxon>
        <taxon>Dinosauria</taxon>
        <taxon>Saurischia</taxon>
        <taxon>Theropoda</taxon>
        <taxon>Coelurosauria</taxon>
        <taxon>Aves</taxon>
        <taxon>Neognathae</taxon>
        <taxon>Neoaves</taxon>
        <taxon>Strisores</taxon>
        <taxon>Caprimulgiformes</taxon>
        <taxon>Caprimulgidae</taxon>
        <taxon>Chordeilinae</taxon>
        <taxon>Nyctiprogne</taxon>
    </lineage>
</organism>
<keyword evidence="9 12" id="KW-0675">Receptor</keyword>
<evidence type="ECO:0000313" key="15">
    <source>
        <dbReference type="Proteomes" id="UP000551823"/>
    </source>
</evidence>
<keyword evidence="15" id="KW-1185">Reference proteome</keyword>
<feature type="non-terminal residue" evidence="14">
    <location>
        <position position="1"/>
    </location>
</feature>
<name>A0A7L4C524_9AVES</name>
<feature type="transmembrane region" description="Helical" evidence="13">
    <location>
        <begin position="103"/>
        <end position="124"/>
    </location>
</feature>
<dbReference type="Proteomes" id="UP000551823">
    <property type="component" value="Unassembled WGS sequence"/>
</dbReference>
<evidence type="ECO:0000256" key="13">
    <source>
        <dbReference type="SAM" id="Phobius"/>
    </source>
</evidence>
<dbReference type="GO" id="GO:0033038">
    <property type="term" value="F:bitter taste receptor activity"/>
    <property type="evidence" value="ECO:0007669"/>
    <property type="project" value="InterPro"/>
</dbReference>
<feature type="transmembrane region" description="Helical" evidence="13">
    <location>
        <begin position="58"/>
        <end position="82"/>
    </location>
</feature>
<feature type="transmembrane region" description="Helical" evidence="13">
    <location>
        <begin position="21"/>
        <end position="46"/>
    </location>
</feature>
<dbReference type="AlphaFoldDB" id="A0A7L4C524"/>
<evidence type="ECO:0000256" key="4">
    <source>
        <dbReference type="ARBA" id="ARBA00022606"/>
    </source>
</evidence>
<protein>
    <recommendedName>
        <fullName evidence="12">Taste receptor type 2</fullName>
    </recommendedName>
</protein>
<comment type="subcellular location">
    <subcellularLocation>
        <location evidence="1 12">Membrane</location>
        <topology evidence="1 12">Multi-pass membrane protein</topology>
    </subcellularLocation>
</comment>
<dbReference type="Gene3D" id="1.20.1070.10">
    <property type="entry name" value="Rhodopsin 7-helix transmembrane proteins"/>
    <property type="match status" value="1"/>
</dbReference>
<accession>A0A7L4C524</accession>
<dbReference type="PANTHER" id="PTHR11394">
    <property type="entry name" value="TASTE RECEPTOR TYPE 2"/>
    <property type="match status" value="1"/>
</dbReference>
<evidence type="ECO:0000256" key="9">
    <source>
        <dbReference type="ARBA" id="ARBA00023170"/>
    </source>
</evidence>
<feature type="transmembrane region" description="Helical" evidence="13">
    <location>
        <begin position="153"/>
        <end position="184"/>
    </location>
</feature>
<comment type="similarity">
    <text evidence="2 11">Belongs to the G-protein coupled receptor T2R family.</text>
</comment>
<keyword evidence="10 12" id="KW-0807">Transducer</keyword>
<evidence type="ECO:0000256" key="5">
    <source>
        <dbReference type="ARBA" id="ARBA00022692"/>
    </source>
</evidence>
<dbReference type="GO" id="GO:0016020">
    <property type="term" value="C:membrane"/>
    <property type="evidence" value="ECO:0007669"/>
    <property type="project" value="UniProtKB-SubCell"/>
</dbReference>
<proteinExistence type="inferred from homology"/>
<evidence type="ECO:0000256" key="1">
    <source>
        <dbReference type="ARBA" id="ARBA00004141"/>
    </source>
</evidence>
<evidence type="ECO:0000256" key="10">
    <source>
        <dbReference type="ARBA" id="ARBA00023224"/>
    </source>
</evidence>
<evidence type="ECO:0000256" key="3">
    <source>
        <dbReference type="ARBA" id="ARBA00022480"/>
    </source>
</evidence>
<dbReference type="InterPro" id="IPR007960">
    <property type="entry name" value="TAS2R"/>
</dbReference>
<evidence type="ECO:0000256" key="12">
    <source>
        <dbReference type="RuleBase" id="RU004424"/>
    </source>
</evidence>
<evidence type="ECO:0000256" key="6">
    <source>
        <dbReference type="ARBA" id="ARBA00022989"/>
    </source>
</evidence>
<evidence type="ECO:0000256" key="7">
    <source>
        <dbReference type="ARBA" id="ARBA00023040"/>
    </source>
</evidence>
<evidence type="ECO:0000256" key="8">
    <source>
        <dbReference type="ARBA" id="ARBA00023136"/>
    </source>
</evidence>
<dbReference type="GO" id="GO:0004930">
    <property type="term" value="F:G protein-coupled receptor activity"/>
    <property type="evidence" value="ECO:0007669"/>
    <property type="project" value="UniProtKB-KW"/>
</dbReference>
<dbReference type="FunFam" id="1.20.1070.10:FF:000055">
    <property type="entry name" value="Taste receptor type 2"/>
    <property type="match status" value="1"/>
</dbReference>
<feature type="transmembrane region" description="Helical" evidence="13">
    <location>
        <begin position="205"/>
        <end position="230"/>
    </location>
</feature>
<keyword evidence="4 12" id="KW-0716">Sensory transduction</keyword>
<keyword evidence="7 12" id="KW-0297">G-protein coupled receptor</keyword>
<feature type="non-terminal residue" evidence="14">
    <location>
        <position position="278"/>
    </location>
</feature>
<keyword evidence="8 12" id="KW-0472">Membrane</keyword>
<comment type="caution">
    <text evidence="14">The sequence shown here is derived from an EMBL/GenBank/DDBJ whole genome shotgun (WGS) entry which is preliminary data.</text>
</comment>